<dbReference type="Gene3D" id="2.10.230.10">
    <property type="entry name" value="Heat shock protein DnaJ, cysteine-rich domain"/>
    <property type="match status" value="1"/>
</dbReference>
<evidence type="ECO:0000313" key="1">
    <source>
        <dbReference type="EMBL" id="TQN30413.1"/>
    </source>
</evidence>
<dbReference type="Proteomes" id="UP000317422">
    <property type="component" value="Unassembled WGS sequence"/>
</dbReference>
<sequence length="44" mass="4713">MAGRHGEKKECPVCHGEGDTKITNDGNHERRPCYACGGSGQTPK</sequence>
<evidence type="ECO:0000313" key="2">
    <source>
        <dbReference type="Proteomes" id="UP000317422"/>
    </source>
</evidence>
<reference evidence="1 2" key="1">
    <citation type="submission" date="2019-06" db="EMBL/GenBank/DDBJ databases">
        <title>Sequencing the genomes of 1000 actinobacteria strains.</title>
        <authorList>
            <person name="Klenk H.-P."/>
        </authorList>
    </citation>
    <scope>NUCLEOTIDE SEQUENCE [LARGE SCALE GENOMIC DNA]</scope>
    <source>
        <strain evidence="1 2">DSM 45015</strain>
    </source>
</reference>
<protein>
    <recommendedName>
        <fullName evidence="3">Molecular chaperone DnaJ</fullName>
    </recommendedName>
</protein>
<gene>
    <name evidence="1" type="ORF">FHX37_0291</name>
</gene>
<evidence type="ECO:0008006" key="3">
    <source>
        <dbReference type="Google" id="ProtNLM"/>
    </source>
</evidence>
<dbReference type="EMBL" id="VFQC01000001">
    <property type="protein sequence ID" value="TQN30413.1"/>
    <property type="molecule type" value="Genomic_DNA"/>
</dbReference>
<dbReference type="SUPFAM" id="SSF57938">
    <property type="entry name" value="DnaJ/Hsp40 cysteine-rich domain"/>
    <property type="match status" value="1"/>
</dbReference>
<dbReference type="AlphaFoldDB" id="A0A543NF01"/>
<organism evidence="1 2">
    <name type="scientific">Haloactinospora alba</name>
    <dbReference type="NCBI Taxonomy" id="405555"/>
    <lineage>
        <taxon>Bacteria</taxon>
        <taxon>Bacillati</taxon>
        <taxon>Actinomycetota</taxon>
        <taxon>Actinomycetes</taxon>
        <taxon>Streptosporangiales</taxon>
        <taxon>Nocardiopsidaceae</taxon>
        <taxon>Haloactinospora</taxon>
    </lineage>
</organism>
<proteinExistence type="predicted"/>
<dbReference type="InterPro" id="IPR036410">
    <property type="entry name" value="HSP_DnaJ_Cys-rich_dom_sf"/>
</dbReference>
<keyword evidence="2" id="KW-1185">Reference proteome</keyword>
<name>A0A543NF01_9ACTN</name>
<accession>A0A543NF01</accession>
<comment type="caution">
    <text evidence="1">The sequence shown here is derived from an EMBL/GenBank/DDBJ whole genome shotgun (WGS) entry which is preliminary data.</text>
</comment>